<dbReference type="EMBL" id="QSFT01000005">
    <property type="protein sequence ID" value="RHA77707.1"/>
    <property type="molecule type" value="Genomic_DNA"/>
</dbReference>
<proteinExistence type="predicted"/>
<gene>
    <name evidence="1" type="ORF">DW921_03530</name>
</gene>
<dbReference type="GeneID" id="78404102"/>
<protein>
    <submittedName>
        <fullName evidence="1">Uncharacterized protein</fullName>
    </submittedName>
</protein>
<reference evidence="1 2" key="1">
    <citation type="submission" date="2018-08" db="EMBL/GenBank/DDBJ databases">
        <title>A genome reference for cultivated species of the human gut microbiota.</title>
        <authorList>
            <person name="Zou Y."/>
            <person name="Xue W."/>
            <person name="Luo G."/>
        </authorList>
    </citation>
    <scope>NUCLEOTIDE SEQUENCE [LARGE SCALE GENOMIC DNA]</scope>
    <source>
        <strain evidence="1 2">AM42-38</strain>
    </source>
</reference>
<accession>A0A413T317</accession>
<name>A0A413T317_9BACT</name>
<dbReference type="AlphaFoldDB" id="A0A413T317"/>
<evidence type="ECO:0000313" key="1">
    <source>
        <dbReference type="EMBL" id="RHA77707.1"/>
    </source>
</evidence>
<evidence type="ECO:0000313" key="2">
    <source>
        <dbReference type="Proteomes" id="UP000283855"/>
    </source>
</evidence>
<dbReference type="RefSeq" id="WP_008141616.1">
    <property type="nucleotide sequence ID" value="NZ_CABJGD010000005.1"/>
</dbReference>
<organism evidence="1 2">
    <name type="scientific">Phocaeicola coprophilus</name>
    <dbReference type="NCBI Taxonomy" id="387090"/>
    <lineage>
        <taxon>Bacteria</taxon>
        <taxon>Pseudomonadati</taxon>
        <taxon>Bacteroidota</taxon>
        <taxon>Bacteroidia</taxon>
        <taxon>Bacteroidales</taxon>
        <taxon>Bacteroidaceae</taxon>
        <taxon>Phocaeicola</taxon>
    </lineage>
</organism>
<comment type="caution">
    <text evidence="1">The sequence shown here is derived from an EMBL/GenBank/DDBJ whole genome shotgun (WGS) entry which is preliminary data.</text>
</comment>
<dbReference type="Proteomes" id="UP000283855">
    <property type="component" value="Unassembled WGS sequence"/>
</dbReference>
<sequence length="76" mass="8825">MRYDIKPDHHIKAKRGYLAAFYIELFLTLQAGMVLFHFSSNETWRNVLAIVGGGLCLSFAGVTFWKYRRLVQDSKK</sequence>